<dbReference type="KEGG" id="stur:STURON_00926"/>
<dbReference type="RefSeq" id="WP_075048737.1">
    <property type="nucleotide sequence ID" value="NZ_CP012328.1"/>
</dbReference>
<accession>A0A0K1P8E7</accession>
<evidence type="ECO:0000256" key="2">
    <source>
        <dbReference type="SAM" id="Phobius"/>
    </source>
</evidence>
<proteinExistence type="predicted"/>
<evidence type="ECO:0000313" key="4">
    <source>
        <dbReference type="Proteomes" id="UP000067243"/>
    </source>
</evidence>
<evidence type="ECO:0000313" key="3">
    <source>
        <dbReference type="EMBL" id="AKU80172.1"/>
    </source>
</evidence>
<evidence type="ECO:0000256" key="1">
    <source>
        <dbReference type="SAM" id="Coils"/>
    </source>
</evidence>
<reference evidence="3 4" key="1">
    <citation type="journal article" date="2015" name="Genome Announc.">
        <title>Complete Genome Sequence of Spiroplasma turonicum Strain Tab4cT, a Parasite of a Horse Fly, Haematopota sp. (Diptera: Tabanidae).</title>
        <authorList>
            <person name="Davis R.E."/>
            <person name="Shao J."/>
            <person name="Zhao Y."/>
            <person name="Gasparich G.E."/>
            <person name="Gaynor B.J."/>
            <person name="Donofrio N."/>
        </authorList>
    </citation>
    <scope>NUCLEOTIDE SEQUENCE [LARGE SCALE GENOMIC DNA]</scope>
    <source>
        <strain evidence="3 4">Tab4c</strain>
    </source>
</reference>
<name>A0A0K1P8E7_9MOLU</name>
<feature type="transmembrane region" description="Helical" evidence="2">
    <location>
        <begin position="31"/>
        <end position="56"/>
    </location>
</feature>
<feature type="transmembrane region" description="Helical" evidence="2">
    <location>
        <begin position="68"/>
        <end position="91"/>
    </location>
</feature>
<dbReference type="PATRIC" id="fig|216946.3.peg.956"/>
<dbReference type="STRING" id="216946.STURO_v1c09210"/>
<dbReference type="EMBL" id="CP012328">
    <property type="protein sequence ID" value="AKU80172.1"/>
    <property type="molecule type" value="Genomic_DNA"/>
</dbReference>
<keyword evidence="2" id="KW-0472">Membrane</keyword>
<keyword evidence="4" id="KW-1185">Reference proteome</keyword>
<protein>
    <recommendedName>
        <fullName evidence="5">DUF3137 domain-containing protein</fullName>
    </recommendedName>
</protein>
<organism evidence="3 4">
    <name type="scientific">Spiroplasma turonicum</name>
    <dbReference type="NCBI Taxonomy" id="216946"/>
    <lineage>
        <taxon>Bacteria</taxon>
        <taxon>Bacillati</taxon>
        <taxon>Mycoplasmatota</taxon>
        <taxon>Mollicutes</taxon>
        <taxon>Entomoplasmatales</taxon>
        <taxon>Spiroplasmataceae</taxon>
        <taxon>Spiroplasma</taxon>
    </lineage>
</organism>
<gene>
    <name evidence="3" type="ORF">STURON_00926</name>
</gene>
<keyword evidence="1" id="KW-0175">Coiled coil</keyword>
<keyword evidence="2" id="KW-0812">Transmembrane</keyword>
<keyword evidence="2" id="KW-1133">Transmembrane helix</keyword>
<feature type="coiled-coil region" evidence="1">
    <location>
        <begin position="236"/>
        <end position="263"/>
    </location>
</feature>
<dbReference type="Proteomes" id="UP000067243">
    <property type="component" value="Chromosome"/>
</dbReference>
<dbReference type="AlphaFoldDB" id="A0A0K1P8E7"/>
<sequence>MKDYVYNLIDKKFINNKKLVKKMVAYSITNLFSNILLFFSLISLWIILVLTIISLFCFKWLNFKGSTIILISSLLISIIIFILSISINRLLKKSYYKLIKLQFINNDLESIYKDSFAKVCNNKDISLVSLKLDNELNNKLLSTFILYQYKDFTGKFTIHEPIQVFKTTDVFDESTTGNSLLFMLIVYPILRVFLKNKYLSKETISMNKSIIKEDSQNILFLKKETDKNFFYSKSSLDESKINNDDLIELKKKLDNNIKKLSKEFNFEVKINNEIIFSKARTLNKTKINQVGILNYNKIKSYKSFINELCKKVIYDLNSFLNSLDFIENL</sequence>
<evidence type="ECO:0008006" key="5">
    <source>
        <dbReference type="Google" id="ProtNLM"/>
    </source>
</evidence>